<proteinExistence type="predicted"/>
<dbReference type="Proteomes" id="UP000240042">
    <property type="component" value="Unassembled WGS sequence"/>
</dbReference>
<feature type="transmembrane region" description="Helical" evidence="1">
    <location>
        <begin position="252"/>
        <end position="271"/>
    </location>
</feature>
<dbReference type="RefSeq" id="WP_092317041.1">
    <property type="nucleotide sequence ID" value="NZ_FOKY01000001.1"/>
</dbReference>
<keyword evidence="3" id="KW-1185">Reference proteome</keyword>
<protein>
    <submittedName>
        <fullName evidence="2">Uncharacterized protein</fullName>
    </submittedName>
</protein>
<accession>A0A1I1CYL3</accession>
<dbReference type="STRING" id="34097.SAMN02745150_00084"/>
<feature type="transmembrane region" description="Helical" evidence="1">
    <location>
        <begin position="7"/>
        <end position="24"/>
    </location>
</feature>
<evidence type="ECO:0000313" key="2">
    <source>
        <dbReference type="EMBL" id="SFB67617.1"/>
    </source>
</evidence>
<keyword evidence="1" id="KW-0472">Membrane</keyword>
<dbReference type="EMBL" id="FOKY01000001">
    <property type="protein sequence ID" value="SFB67617.1"/>
    <property type="molecule type" value="Genomic_DNA"/>
</dbReference>
<reference evidence="3" key="1">
    <citation type="submission" date="2016-10" db="EMBL/GenBank/DDBJ databases">
        <authorList>
            <person name="Varghese N."/>
            <person name="Submissions S."/>
        </authorList>
    </citation>
    <scope>NUCLEOTIDE SEQUENCE [LARGE SCALE GENOMIC DNA]</scope>
    <source>
        <strain evidence="3">ATCC 43811</strain>
    </source>
</reference>
<keyword evidence="1" id="KW-0812">Transmembrane</keyword>
<organism evidence="2 3">
    <name type="scientific">Brevinema andersonii</name>
    <dbReference type="NCBI Taxonomy" id="34097"/>
    <lineage>
        <taxon>Bacteria</taxon>
        <taxon>Pseudomonadati</taxon>
        <taxon>Spirochaetota</taxon>
        <taxon>Spirochaetia</taxon>
        <taxon>Brevinematales</taxon>
        <taxon>Brevinemataceae</taxon>
        <taxon>Brevinema</taxon>
    </lineage>
</organism>
<keyword evidence="1" id="KW-1133">Transmembrane helix</keyword>
<name>A0A1I1CYL3_BREAD</name>
<evidence type="ECO:0000313" key="3">
    <source>
        <dbReference type="Proteomes" id="UP000240042"/>
    </source>
</evidence>
<gene>
    <name evidence="2" type="ORF">SAMN02745150_00084</name>
</gene>
<dbReference type="AlphaFoldDB" id="A0A1I1CYL3"/>
<evidence type="ECO:0000256" key="1">
    <source>
        <dbReference type="SAM" id="Phobius"/>
    </source>
</evidence>
<sequence length="333" mass="39778">MIIYRLLRYFIFLFIVIFSALFFVRHNFSPFSGLAEQFNRFDNFYASLSQKHNDKIQETSSEQIVAEFEKILIFASREIDFFINDIRFVPAVEDIFQHRFDDIEYLVREYLIGDKYFQDILVLYNDTVAYKYENSYIGSPLVFRKVVKVDDRDIILDFVYDVAILYQDIQINPLPLAVKYKTNIIASKSFQKDIFNPFLLKLNMNTISNGELLIQQGRNKLYYHAVTNDLKYPFVFFFSQQLEDIKLGQASILQWLIILSFPLVLIFLLVLDRIIINYLRNQLQIQEHKQRFAFFTRNDNKNKEEDINDSLMWLDRFIGVEEKKSDTPHKDNK</sequence>